<dbReference type="PANTHER" id="PTHR33375:SF1">
    <property type="entry name" value="CHROMOSOME-PARTITIONING PROTEIN PARB-RELATED"/>
    <property type="match status" value="1"/>
</dbReference>
<reference evidence="2" key="1">
    <citation type="submission" date="2021-02" db="EMBL/GenBank/DDBJ databases">
        <title>Infant gut strain persistence is associated with maternal origin, phylogeny, and functional potential including surface adhesion and iron acquisition.</title>
        <authorList>
            <person name="Lou Y.C."/>
        </authorList>
    </citation>
    <scope>NUCLEOTIDE SEQUENCE</scope>
    <source>
        <strain evidence="2">L3_108_000G1_dasL3_108_000G1_metabat.metabat.11</strain>
    </source>
</reference>
<evidence type="ECO:0000259" key="1">
    <source>
        <dbReference type="SMART" id="SM00470"/>
    </source>
</evidence>
<dbReference type="Pfam" id="PF02195">
    <property type="entry name" value="ParB_N"/>
    <property type="match status" value="1"/>
</dbReference>
<dbReference type="InterPro" id="IPR036086">
    <property type="entry name" value="ParB/Sulfiredoxin_sf"/>
</dbReference>
<feature type="domain" description="ParB-like N-terminal" evidence="1">
    <location>
        <begin position="1"/>
        <end position="85"/>
    </location>
</feature>
<dbReference type="InterPro" id="IPR003115">
    <property type="entry name" value="ParB_N"/>
</dbReference>
<dbReference type="Gene3D" id="3.90.1530.10">
    <property type="entry name" value="Conserved hypothetical protein from pyrococcus furiosus pfu- 392566-001, ParB domain"/>
    <property type="match status" value="1"/>
</dbReference>
<gene>
    <name evidence="2" type="ORF">KHX14_10725</name>
</gene>
<dbReference type="SMART" id="SM00470">
    <property type="entry name" value="ParB"/>
    <property type="match status" value="1"/>
</dbReference>
<comment type="caution">
    <text evidence="2">The sequence shown here is derived from an EMBL/GenBank/DDBJ whole genome shotgun (WGS) entry which is preliminary data.</text>
</comment>
<dbReference type="AlphaFoldDB" id="A0A943I760"/>
<evidence type="ECO:0000313" key="3">
    <source>
        <dbReference type="Proteomes" id="UP000751224"/>
    </source>
</evidence>
<sequence>MFKTSEIKAYKNNPRNNDDAVGPVAESIKQFGFKVPIIIDKNNVIVAGHTRLKAAVKLKLAEVPCIVADDLTEEQIKAFRLADNKVSEFATWDFELLDIELDNIACINMSDFGFLNVDILDDELEKQMEYLTQDTKTKKFIVKLTFTTEDEANECKDKLMSLGYENVDIA</sequence>
<dbReference type="SUPFAM" id="SSF110849">
    <property type="entry name" value="ParB/Sulfiredoxin"/>
    <property type="match status" value="1"/>
</dbReference>
<dbReference type="GO" id="GO:0005694">
    <property type="term" value="C:chromosome"/>
    <property type="evidence" value="ECO:0007669"/>
    <property type="project" value="TreeGrafter"/>
</dbReference>
<protein>
    <submittedName>
        <fullName evidence="2">ParB N-terminal domain-containing protein</fullName>
    </submittedName>
</protein>
<dbReference type="PANTHER" id="PTHR33375">
    <property type="entry name" value="CHROMOSOME-PARTITIONING PROTEIN PARB-RELATED"/>
    <property type="match status" value="1"/>
</dbReference>
<proteinExistence type="predicted"/>
<dbReference type="CDD" id="cd16402">
    <property type="entry name" value="ParB_N_like_MT"/>
    <property type="match status" value="1"/>
</dbReference>
<dbReference type="GO" id="GO:0045881">
    <property type="term" value="P:positive regulation of sporulation resulting in formation of a cellular spore"/>
    <property type="evidence" value="ECO:0007669"/>
    <property type="project" value="TreeGrafter"/>
</dbReference>
<name>A0A943I760_9FIRM</name>
<evidence type="ECO:0000313" key="2">
    <source>
        <dbReference type="EMBL" id="MBS5589255.1"/>
    </source>
</evidence>
<dbReference type="GO" id="GO:0007059">
    <property type="term" value="P:chromosome segregation"/>
    <property type="evidence" value="ECO:0007669"/>
    <property type="project" value="TreeGrafter"/>
</dbReference>
<accession>A0A943I760</accession>
<organism evidence="2 3">
    <name type="scientific">Thomasclavelia spiroformis</name>
    <dbReference type="NCBI Taxonomy" id="29348"/>
    <lineage>
        <taxon>Bacteria</taxon>
        <taxon>Bacillati</taxon>
        <taxon>Bacillota</taxon>
        <taxon>Erysipelotrichia</taxon>
        <taxon>Erysipelotrichales</taxon>
        <taxon>Coprobacillaceae</taxon>
        <taxon>Thomasclavelia</taxon>
    </lineage>
</organism>
<dbReference type="RefSeq" id="WP_118249222.1">
    <property type="nucleotide sequence ID" value="NZ_JAGZCC010000116.1"/>
</dbReference>
<dbReference type="EMBL" id="JAGZCC010000116">
    <property type="protein sequence ID" value="MBS5589255.1"/>
    <property type="molecule type" value="Genomic_DNA"/>
</dbReference>
<dbReference type="Proteomes" id="UP000751224">
    <property type="component" value="Unassembled WGS sequence"/>
</dbReference>
<dbReference type="InterPro" id="IPR050336">
    <property type="entry name" value="Chromosome_partition/occlusion"/>
</dbReference>